<keyword evidence="1" id="KW-0472">Membrane</keyword>
<feature type="transmembrane region" description="Helical" evidence="1">
    <location>
        <begin position="116"/>
        <end position="137"/>
    </location>
</feature>
<evidence type="ECO:0000313" key="3">
    <source>
        <dbReference type="Proteomes" id="UP000178109"/>
    </source>
</evidence>
<feature type="transmembrane region" description="Helical" evidence="1">
    <location>
        <begin position="240"/>
        <end position="257"/>
    </location>
</feature>
<comment type="caution">
    <text evidence="2">The sequence shown here is derived from an EMBL/GenBank/DDBJ whole genome shotgun (WGS) entry which is preliminary data.</text>
</comment>
<dbReference type="EMBL" id="MHKO01000056">
    <property type="protein sequence ID" value="OGY90967.1"/>
    <property type="molecule type" value="Genomic_DNA"/>
</dbReference>
<feature type="transmembrane region" description="Helical" evidence="1">
    <location>
        <begin position="38"/>
        <end position="71"/>
    </location>
</feature>
<keyword evidence="1" id="KW-0812">Transmembrane</keyword>
<dbReference type="PANTHER" id="PTHR31272">
    <property type="entry name" value="CYTOCHROME C-TYPE BIOGENESIS PROTEIN HI_1454-RELATED"/>
    <property type="match status" value="1"/>
</dbReference>
<protein>
    <submittedName>
        <fullName evidence="2">Uncharacterized protein</fullName>
    </submittedName>
</protein>
<proteinExistence type="predicted"/>
<organism evidence="2 3">
    <name type="scientific">Candidatus Komeilibacteria bacterium RIFCSPLOWO2_02_FULL_48_11</name>
    <dbReference type="NCBI Taxonomy" id="1798553"/>
    <lineage>
        <taxon>Bacteria</taxon>
        <taxon>Candidatus Komeiliibacteriota</taxon>
    </lineage>
</organism>
<sequence length="258" mass="27979">MRQKILLVLGILFVLAVVFLQASDIGPALFSKADDSRSWLPLLLIVAALIDSINPCAFSILLLTIAFLFSLGSLRGRILGIGATYIFGLFLVYILIGLGILGAMQVFGIPRIMSKVGAVLLLVFGLISLLGHFFPNFPVKLKIPEKTHQTIGRLMAKASYPTAFSLGLLVGIFEFPCTGGPYLMVLSLLHDQGTYLLGLGYLLLYNLIFVLPLAVILLIASDAGLFEKVQNLKKTKTGQMRLWGGAAMVILALIIFLL</sequence>
<accession>A0A1G2BRV5</accession>
<gene>
    <name evidence="2" type="ORF">A3H70_04080</name>
</gene>
<evidence type="ECO:0000256" key="1">
    <source>
        <dbReference type="SAM" id="Phobius"/>
    </source>
</evidence>
<dbReference type="PANTHER" id="PTHR31272:SF9">
    <property type="entry name" value="BLL1027 PROTEIN"/>
    <property type="match status" value="1"/>
</dbReference>
<feature type="transmembrane region" description="Helical" evidence="1">
    <location>
        <begin position="83"/>
        <end position="104"/>
    </location>
</feature>
<name>A0A1G2BRV5_9BACT</name>
<keyword evidence="1" id="KW-1133">Transmembrane helix</keyword>
<dbReference type="Proteomes" id="UP000178109">
    <property type="component" value="Unassembled WGS sequence"/>
</dbReference>
<evidence type="ECO:0000313" key="2">
    <source>
        <dbReference type="EMBL" id="OGY90967.1"/>
    </source>
</evidence>
<reference evidence="2 3" key="1">
    <citation type="journal article" date="2016" name="Nat. Commun.">
        <title>Thousands of microbial genomes shed light on interconnected biogeochemical processes in an aquifer system.</title>
        <authorList>
            <person name="Anantharaman K."/>
            <person name="Brown C.T."/>
            <person name="Hug L.A."/>
            <person name="Sharon I."/>
            <person name="Castelle C.J."/>
            <person name="Probst A.J."/>
            <person name="Thomas B.C."/>
            <person name="Singh A."/>
            <person name="Wilkins M.J."/>
            <person name="Karaoz U."/>
            <person name="Brodie E.L."/>
            <person name="Williams K.H."/>
            <person name="Hubbard S.S."/>
            <person name="Banfield J.F."/>
        </authorList>
    </citation>
    <scope>NUCLEOTIDE SEQUENCE [LARGE SCALE GENOMIC DNA]</scope>
</reference>
<dbReference type="AlphaFoldDB" id="A0A1G2BRV5"/>
<dbReference type="InterPro" id="IPR051790">
    <property type="entry name" value="Cytochrome_c-biogenesis_DsbD"/>
</dbReference>
<feature type="transmembrane region" description="Helical" evidence="1">
    <location>
        <begin position="195"/>
        <end position="219"/>
    </location>
</feature>
<feature type="transmembrane region" description="Helical" evidence="1">
    <location>
        <begin position="158"/>
        <end position="175"/>
    </location>
</feature>
<dbReference type="STRING" id="1798553.A3H70_04080"/>